<evidence type="ECO:0000313" key="4">
    <source>
        <dbReference type="EMBL" id="ONI24367.1"/>
    </source>
</evidence>
<dbReference type="InterPro" id="IPR012677">
    <property type="entry name" value="Nucleotide-bd_a/b_plait_sf"/>
</dbReference>
<dbReference type="PROSITE" id="PS50102">
    <property type="entry name" value="RRM"/>
    <property type="match status" value="1"/>
</dbReference>
<feature type="compositionally biased region" description="Basic and acidic residues" evidence="2">
    <location>
        <begin position="121"/>
        <end position="139"/>
    </location>
</feature>
<dbReference type="SUPFAM" id="SSF54928">
    <property type="entry name" value="RNA-binding domain, RBD"/>
    <property type="match status" value="1"/>
</dbReference>
<dbReference type="AlphaFoldDB" id="A0A251QKL1"/>
<dbReference type="Proteomes" id="UP000006882">
    <property type="component" value="Chromosome G2"/>
</dbReference>
<dbReference type="PANTHER" id="PTHR48034">
    <property type="entry name" value="TRANSFORMER-2 SEX-DETERMINING PROTEIN-RELATED"/>
    <property type="match status" value="1"/>
</dbReference>
<evidence type="ECO:0000313" key="5">
    <source>
        <dbReference type="Proteomes" id="UP000006882"/>
    </source>
</evidence>
<gene>
    <name evidence="4" type="ORF">PRUPE_2G236400</name>
</gene>
<dbReference type="EMBL" id="CM007652">
    <property type="protein sequence ID" value="ONI24367.1"/>
    <property type="molecule type" value="Genomic_DNA"/>
</dbReference>
<dbReference type="SMART" id="SM00360">
    <property type="entry name" value="RRM"/>
    <property type="match status" value="1"/>
</dbReference>
<dbReference type="Gene3D" id="3.30.70.330">
    <property type="match status" value="1"/>
</dbReference>
<dbReference type="InterPro" id="IPR000504">
    <property type="entry name" value="RRM_dom"/>
</dbReference>
<keyword evidence="5" id="KW-1185">Reference proteome</keyword>
<feature type="domain" description="RRM" evidence="3">
    <location>
        <begin position="39"/>
        <end position="117"/>
    </location>
</feature>
<name>A0A251QKL1_PRUPE</name>
<dbReference type="Gramene" id="ONI24367">
    <property type="protein sequence ID" value="ONI24367"/>
    <property type="gene ID" value="PRUPE_2G236400"/>
</dbReference>
<reference evidence="4 5" key="1">
    <citation type="journal article" date="2013" name="Nat. Genet.">
        <title>The high-quality draft genome of peach (Prunus persica) identifies unique patterns of genetic diversity, domestication and genome evolution.</title>
        <authorList>
            <consortium name="International Peach Genome Initiative"/>
            <person name="Verde I."/>
            <person name="Abbott A.G."/>
            <person name="Scalabrin S."/>
            <person name="Jung S."/>
            <person name="Shu S."/>
            <person name="Marroni F."/>
            <person name="Zhebentyayeva T."/>
            <person name="Dettori M.T."/>
            <person name="Grimwood J."/>
            <person name="Cattonaro F."/>
            <person name="Zuccolo A."/>
            <person name="Rossini L."/>
            <person name="Jenkins J."/>
            <person name="Vendramin E."/>
            <person name="Meisel L.A."/>
            <person name="Decroocq V."/>
            <person name="Sosinski B."/>
            <person name="Prochnik S."/>
            <person name="Mitros T."/>
            <person name="Policriti A."/>
            <person name="Cipriani G."/>
            <person name="Dondini L."/>
            <person name="Ficklin S."/>
            <person name="Goodstein D.M."/>
            <person name="Xuan P."/>
            <person name="Del Fabbro C."/>
            <person name="Aramini V."/>
            <person name="Copetti D."/>
            <person name="Gonzalez S."/>
            <person name="Horner D.S."/>
            <person name="Falchi R."/>
            <person name="Lucas S."/>
            <person name="Mica E."/>
            <person name="Maldonado J."/>
            <person name="Lazzari B."/>
            <person name="Bielenberg D."/>
            <person name="Pirona R."/>
            <person name="Miculan M."/>
            <person name="Barakat A."/>
            <person name="Testolin R."/>
            <person name="Stella A."/>
            <person name="Tartarini S."/>
            <person name="Tonutti P."/>
            <person name="Arus P."/>
            <person name="Orellana A."/>
            <person name="Wells C."/>
            <person name="Main D."/>
            <person name="Vizzotto G."/>
            <person name="Silva H."/>
            <person name="Salamini F."/>
            <person name="Schmutz J."/>
            <person name="Morgante M."/>
            <person name="Rokhsar D.S."/>
        </authorList>
    </citation>
    <scope>NUCLEOTIDE SEQUENCE [LARGE SCALE GENOMIC DNA]</scope>
    <source>
        <strain evidence="5">cv. Nemared</strain>
    </source>
</reference>
<dbReference type="InterPro" id="IPR035979">
    <property type="entry name" value="RBD_domain_sf"/>
</dbReference>
<dbReference type="FunFam" id="3.30.70.330:FF:001011">
    <property type="entry name" value="Serine/arginine-rich SC35-like splicing factor SCL30 isoform A"/>
    <property type="match status" value="1"/>
</dbReference>
<dbReference type="Pfam" id="PF00076">
    <property type="entry name" value="RRM_1"/>
    <property type="match status" value="1"/>
</dbReference>
<accession>A0A251QKL1</accession>
<evidence type="ECO:0000259" key="3">
    <source>
        <dbReference type="PROSITE" id="PS50102"/>
    </source>
</evidence>
<feature type="region of interest" description="Disordered" evidence="2">
    <location>
        <begin position="1"/>
        <end position="40"/>
    </location>
</feature>
<dbReference type="GO" id="GO:0003723">
    <property type="term" value="F:RNA binding"/>
    <property type="evidence" value="ECO:0007669"/>
    <property type="project" value="UniProtKB-UniRule"/>
</dbReference>
<proteinExistence type="predicted"/>
<dbReference type="InterPro" id="IPR050441">
    <property type="entry name" value="RBM"/>
</dbReference>
<keyword evidence="1" id="KW-0694">RNA-binding</keyword>
<sequence length="200" mass="22776">MRRYSPQYYSPPRRSYGGGGGGGGRGRSPPRRRKEQNSGSLLVRNIPLDCRPEELRVPFERYGLVRDVYIPKDYYTGEPRGFAFVQFVDSYEAAEAQYHMNGKIFAGREISVVVAAETRKRPEEMRQRTRVRGPSEHGGRRSSYYGTDVLVLVHVRHIIHQVLEADTAQGPIHLLQDAVVTLFPQVEGAETTQDHHVIFH</sequence>
<feature type="region of interest" description="Disordered" evidence="2">
    <location>
        <begin position="121"/>
        <end position="140"/>
    </location>
</feature>
<evidence type="ECO:0000256" key="2">
    <source>
        <dbReference type="SAM" id="MobiDB-lite"/>
    </source>
</evidence>
<protein>
    <recommendedName>
        <fullName evidence="3">RRM domain-containing protein</fullName>
    </recommendedName>
</protein>
<organism evidence="4 5">
    <name type="scientific">Prunus persica</name>
    <name type="common">Peach</name>
    <name type="synonym">Amygdalus persica</name>
    <dbReference type="NCBI Taxonomy" id="3760"/>
    <lineage>
        <taxon>Eukaryota</taxon>
        <taxon>Viridiplantae</taxon>
        <taxon>Streptophyta</taxon>
        <taxon>Embryophyta</taxon>
        <taxon>Tracheophyta</taxon>
        <taxon>Spermatophyta</taxon>
        <taxon>Magnoliopsida</taxon>
        <taxon>eudicotyledons</taxon>
        <taxon>Gunneridae</taxon>
        <taxon>Pentapetalae</taxon>
        <taxon>rosids</taxon>
        <taxon>fabids</taxon>
        <taxon>Rosales</taxon>
        <taxon>Rosaceae</taxon>
        <taxon>Amygdaloideae</taxon>
        <taxon>Amygdaleae</taxon>
        <taxon>Prunus</taxon>
    </lineage>
</organism>
<feature type="compositionally biased region" description="Gly residues" evidence="2">
    <location>
        <begin position="16"/>
        <end position="26"/>
    </location>
</feature>
<evidence type="ECO:0000256" key="1">
    <source>
        <dbReference type="PROSITE-ProRule" id="PRU00176"/>
    </source>
</evidence>